<gene>
    <name evidence="11" type="ORF">PV06_06830</name>
</gene>
<dbReference type="GO" id="GO:0043565">
    <property type="term" value="F:sequence-specific DNA binding"/>
    <property type="evidence" value="ECO:0007669"/>
    <property type="project" value="UniProtKB-ARBA"/>
</dbReference>
<dbReference type="Pfam" id="PF04082">
    <property type="entry name" value="Fungal_trans"/>
    <property type="match status" value="1"/>
</dbReference>
<dbReference type="EMBL" id="KN847337">
    <property type="protein sequence ID" value="KIW41257.1"/>
    <property type="molecule type" value="Genomic_DNA"/>
</dbReference>
<feature type="region of interest" description="Disordered" evidence="9">
    <location>
        <begin position="49"/>
        <end position="71"/>
    </location>
</feature>
<feature type="region of interest" description="Disordered" evidence="9">
    <location>
        <begin position="129"/>
        <end position="166"/>
    </location>
</feature>
<keyword evidence="6" id="KW-0804">Transcription</keyword>
<sequence length="922" mass="103265">MATGSGMNRLSDCKASGPTRLRAPPFSIYFFWLQEFLSHRSMDGSTEMLDGAQSVQQPTRSRGRPRKIRSTKCSTCGQEFSKMEHLQRHERSHTGERPFPCSHCEKRFSRRDVLNRHVQKHMKTLPPETGVAQVVARSRRPSPDEANNASQVDANPPAPPSDHLLGDVLRADNDFGMPESSQAYLDPSIASWQGPMDLLNTTSSIEPIQQTPAIDLELNSFDFGPDKFQSLDADVIKDLEYDMQEFNYSDTLLWDTADLSAFNVTFPSPWFSFPTQPLQSVTRQPCSPREVIPDERFDRVRYCWPTKKADTRSYQTWNEVVTHPEDNVFSRSPIEVSIGHNFSSKWGFDSDCRQRVMTTLGVVEGDDQSTTNDNVDQGLIAQPPVLPTNRQRARFPSVNTLDFSLDLFFEQFHRFVPFIHVATFDARKTPDVLLATLCMLGFIMIKSPSAKQFINEHGMVLIARCRQEIRATTVQTAAPLLLSIVASSYLSILLGIVIGKGDSEACQGLYTETVTAMIRNGFFGDDSVQMVEKDLPDDILQERDGWKIWGRMESTKRLLIAVVMIDAFYSSTLDLVPIIPTKFLNLYLPCDEKLFFASCEDEWTKSLQAGCRTSSSILECHADRVSLSERTFYLNSLGLHGILATVWIRLSEAHHRLLSRNGLAHEGSGLVPYEVYSQDRFARAIAPFLVDMMQWHGDILQNSNPHCLIMWNILCMLLLGNTWMFELGAGRQGAKPAKAALQCIASWANTPAARRACIHAAQIFWTCSKRKVSDGMMLHSETGMFQAALVLGLYVLVTKSTSDTSSQDPYYELLADLDWRDVGNVGMGGPAHYADGINLPPATAFITNGGCLTFSGIPIAGGYASARRILVHFANLLEDAGIWRKSEICRILHIMGDVLMEDGVEESANDIVAFYNHKTPLF</sequence>
<organism evidence="11 12">
    <name type="scientific">Exophiala oligosperma</name>
    <dbReference type="NCBI Taxonomy" id="215243"/>
    <lineage>
        <taxon>Eukaryota</taxon>
        <taxon>Fungi</taxon>
        <taxon>Dikarya</taxon>
        <taxon>Ascomycota</taxon>
        <taxon>Pezizomycotina</taxon>
        <taxon>Eurotiomycetes</taxon>
        <taxon>Chaetothyriomycetidae</taxon>
        <taxon>Chaetothyriales</taxon>
        <taxon>Herpotrichiellaceae</taxon>
        <taxon>Exophiala</taxon>
    </lineage>
</organism>
<keyword evidence="7" id="KW-0539">Nucleus</keyword>
<evidence type="ECO:0000256" key="5">
    <source>
        <dbReference type="ARBA" id="ARBA00023015"/>
    </source>
</evidence>
<dbReference type="HOGENOM" id="CLU_008999_1_0_1"/>
<evidence type="ECO:0000256" key="3">
    <source>
        <dbReference type="ARBA" id="ARBA00022771"/>
    </source>
</evidence>
<dbReference type="SUPFAM" id="SSF57667">
    <property type="entry name" value="beta-beta-alpha zinc fingers"/>
    <property type="match status" value="1"/>
</dbReference>
<keyword evidence="5" id="KW-0805">Transcription regulation</keyword>
<protein>
    <recommendedName>
        <fullName evidence="10">C2H2-type domain-containing protein</fullName>
    </recommendedName>
</protein>
<dbReference type="GO" id="GO:0006351">
    <property type="term" value="P:DNA-templated transcription"/>
    <property type="evidence" value="ECO:0007669"/>
    <property type="project" value="InterPro"/>
</dbReference>
<evidence type="ECO:0000256" key="1">
    <source>
        <dbReference type="ARBA" id="ARBA00022723"/>
    </source>
</evidence>
<dbReference type="FunFam" id="3.30.160.60:FF:001732">
    <property type="entry name" value="Zgc:162936"/>
    <property type="match status" value="1"/>
</dbReference>
<feature type="compositionally biased region" description="Basic residues" evidence="9">
    <location>
        <begin position="61"/>
        <end position="70"/>
    </location>
</feature>
<name>A0A0D2BUW7_9EURO</name>
<dbReference type="STRING" id="215243.A0A0D2BUW7"/>
<dbReference type="GeneID" id="27358904"/>
<dbReference type="AlphaFoldDB" id="A0A0D2BUW7"/>
<dbReference type="PANTHER" id="PTHR47660">
    <property type="entry name" value="TRANSCRIPTION FACTOR WITH C2H2 AND ZN(2)-CYS(6) DNA BINDING DOMAIN (EUROFUNG)-RELATED-RELATED"/>
    <property type="match status" value="1"/>
</dbReference>
<keyword evidence="3 8" id="KW-0863">Zinc-finger</keyword>
<dbReference type="CDD" id="cd12148">
    <property type="entry name" value="fungal_TF_MHR"/>
    <property type="match status" value="1"/>
</dbReference>
<keyword evidence="1" id="KW-0479">Metal-binding</keyword>
<dbReference type="InterPro" id="IPR013087">
    <property type="entry name" value="Znf_C2H2_type"/>
</dbReference>
<keyword evidence="4" id="KW-0862">Zinc</keyword>
<dbReference type="GO" id="GO:0045893">
    <property type="term" value="P:positive regulation of DNA-templated transcription"/>
    <property type="evidence" value="ECO:0007669"/>
    <property type="project" value="UniProtKB-ARBA"/>
</dbReference>
<evidence type="ECO:0000313" key="11">
    <source>
        <dbReference type="EMBL" id="KIW41257.1"/>
    </source>
</evidence>
<feature type="domain" description="C2H2-type" evidence="10">
    <location>
        <begin position="99"/>
        <end position="126"/>
    </location>
</feature>
<dbReference type="OrthoDB" id="10018191at2759"/>
<dbReference type="InterPro" id="IPR036236">
    <property type="entry name" value="Znf_C2H2_sf"/>
</dbReference>
<dbReference type="GO" id="GO:0005694">
    <property type="term" value="C:chromosome"/>
    <property type="evidence" value="ECO:0007669"/>
    <property type="project" value="UniProtKB-ARBA"/>
</dbReference>
<keyword evidence="12" id="KW-1185">Reference proteome</keyword>
<proteinExistence type="predicted"/>
<evidence type="ECO:0000259" key="10">
    <source>
        <dbReference type="PROSITE" id="PS50157"/>
    </source>
</evidence>
<dbReference type="SMART" id="SM00355">
    <property type="entry name" value="ZnF_C2H2"/>
    <property type="match status" value="2"/>
</dbReference>
<evidence type="ECO:0000256" key="6">
    <source>
        <dbReference type="ARBA" id="ARBA00023163"/>
    </source>
</evidence>
<dbReference type="Proteomes" id="UP000053342">
    <property type="component" value="Unassembled WGS sequence"/>
</dbReference>
<evidence type="ECO:0000256" key="9">
    <source>
        <dbReference type="SAM" id="MobiDB-lite"/>
    </source>
</evidence>
<evidence type="ECO:0000256" key="2">
    <source>
        <dbReference type="ARBA" id="ARBA00022737"/>
    </source>
</evidence>
<feature type="domain" description="C2H2-type" evidence="10">
    <location>
        <begin position="71"/>
        <end position="98"/>
    </location>
</feature>
<dbReference type="InterPro" id="IPR007219">
    <property type="entry name" value="XnlR_reg_dom"/>
</dbReference>
<accession>A0A0D2BUW7</accession>
<dbReference type="Pfam" id="PF00096">
    <property type="entry name" value="zf-C2H2"/>
    <property type="match status" value="2"/>
</dbReference>
<dbReference type="VEuPathDB" id="FungiDB:PV06_06830"/>
<evidence type="ECO:0000256" key="4">
    <source>
        <dbReference type="ARBA" id="ARBA00022833"/>
    </source>
</evidence>
<dbReference type="PROSITE" id="PS50157">
    <property type="entry name" value="ZINC_FINGER_C2H2_2"/>
    <property type="match status" value="2"/>
</dbReference>
<evidence type="ECO:0000313" key="12">
    <source>
        <dbReference type="Proteomes" id="UP000053342"/>
    </source>
</evidence>
<dbReference type="PROSITE" id="PS00028">
    <property type="entry name" value="ZINC_FINGER_C2H2_1"/>
    <property type="match status" value="2"/>
</dbReference>
<evidence type="ECO:0000256" key="8">
    <source>
        <dbReference type="PROSITE-ProRule" id="PRU00042"/>
    </source>
</evidence>
<reference evidence="11 12" key="1">
    <citation type="submission" date="2015-01" db="EMBL/GenBank/DDBJ databases">
        <title>The Genome Sequence of Exophiala oligosperma CBS72588.</title>
        <authorList>
            <consortium name="The Broad Institute Genomics Platform"/>
            <person name="Cuomo C."/>
            <person name="de Hoog S."/>
            <person name="Gorbushina A."/>
            <person name="Stielow B."/>
            <person name="Teixiera M."/>
            <person name="Abouelleil A."/>
            <person name="Chapman S.B."/>
            <person name="Priest M."/>
            <person name="Young S.K."/>
            <person name="Wortman J."/>
            <person name="Nusbaum C."/>
            <person name="Birren B."/>
        </authorList>
    </citation>
    <scope>NUCLEOTIDE SEQUENCE [LARGE SCALE GENOMIC DNA]</scope>
    <source>
        <strain evidence="11 12">CBS 72588</strain>
    </source>
</reference>
<keyword evidence="2" id="KW-0677">Repeat</keyword>
<dbReference type="Gene3D" id="3.30.160.60">
    <property type="entry name" value="Classic Zinc Finger"/>
    <property type="match status" value="2"/>
</dbReference>
<dbReference type="PANTHER" id="PTHR47660:SF2">
    <property type="entry name" value="TRANSCRIPTION FACTOR WITH C2H2 AND ZN(2)-CYS(6) DNA BINDING DOMAIN (EUROFUNG)"/>
    <property type="match status" value="1"/>
</dbReference>
<dbReference type="RefSeq" id="XP_016261473.1">
    <property type="nucleotide sequence ID" value="XM_016407993.1"/>
</dbReference>
<dbReference type="GO" id="GO:0008270">
    <property type="term" value="F:zinc ion binding"/>
    <property type="evidence" value="ECO:0007669"/>
    <property type="project" value="UniProtKB-KW"/>
</dbReference>
<evidence type="ECO:0000256" key="7">
    <source>
        <dbReference type="ARBA" id="ARBA00023242"/>
    </source>
</evidence>